<dbReference type="AlphaFoldDB" id="A0A4V2SC35"/>
<evidence type="ECO:0000256" key="1">
    <source>
        <dbReference type="HAMAP-Rule" id="MF_00697"/>
    </source>
</evidence>
<evidence type="ECO:0000313" key="3">
    <source>
        <dbReference type="Proteomes" id="UP000294980"/>
    </source>
</evidence>
<keyword evidence="3" id="KW-1185">Reference proteome</keyword>
<reference evidence="2 3" key="1">
    <citation type="submission" date="2019-03" db="EMBL/GenBank/DDBJ databases">
        <title>Genomic Encyclopedia of Type Strains, Phase IV (KMG-IV): sequencing the most valuable type-strain genomes for metagenomic binning, comparative biology and taxonomic classification.</title>
        <authorList>
            <person name="Goeker M."/>
        </authorList>
    </citation>
    <scope>NUCLEOTIDE SEQUENCE [LARGE SCALE GENOMIC DNA]</scope>
    <source>
        <strain evidence="2 3">DSM 23344</strain>
    </source>
</reference>
<dbReference type="SUPFAM" id="SSF51658">
    <property type="entry name" value="Xylose isomerase-like"/>
    <property type="match status" value="1"/>
</dbReference>
<dbReference type="Proteomes" id="UP000294980">
    <property type="component" value="Unassembled WGS sequence"/>
</dbReference>
<accession>A0A4V2SC35</accession>
<evidence type="ECO:0000313" key="2">
    <source>
        <dbReference type="EMBL" id="TCO77860.1"/>
    </source>
</evidence>
<proteinExistence type="inferred from homology"/>
<dbReference type="OrthoDB" id="9763101at2"/>
<comment type="similarity">
    <text evidence="1">Belongs to the UPF0276 family.</text>
</comment>
<dbReference type="InterPro" id="IPR007801">
    <property type="entry name" value="MbnB/TglH/ChrH"/>
</dbReference>
<dbReference type="Pfam" id="PF05114">
    <property type="entry name" value="MbnB_TglH_ChrH"/>
    <property type="match status" value="1"/>
</dbReference>
<gene>
    <name evidence="2" type="ORF">EV688_102320</name>
</gene>
<dbReference type="RefSeq" id="WP_117314718.1">
    <property type="nucleotide sequence ID" value="NZ_QQSW01000001.1"/>
</dbReference>
<organism evidence="2 3">
    <name type="scientific">Chromatocurvus halotolerans</name>
    <dbReference type="NCBI Taxonomy" id="1132028"/>
    <lineage>
        <taxon>Bacteria</taxon>
        <taxon>Pseudomonadati</taxon>
        <taxon>Pseudomonadota</taxon>
        <taxon>Gammaproteobacteria</taxon>
        <taxon>Cellvibrionales</taxon>
        <taxon>Halieaceae</taxon>
        <taxon>Chromatocurvus</taxon>
    </lineage>
</organism>
<dbReference type="PANTHER" id="PTHR42194:SF1">
    <property type="entry name" value="UPF0276 PROTEIN HI_1600"/>
    <property type="match status" value="1"/>
</dbReference>
<name>A0A4V2SC35_9GAMM</name>
<protein>
    <recommendedName>
        <fullName evidence="1">UPF0276 protein EV688_102320</fullName>
    </recommendedName>
</protein>
<dbReference type="HAMAP" id="MF_00697">
    <property type="entry name" value="UPF0276"/>
    <property type="match status" value="1"/>
</dbReference>
<dbReference type="InterPro" id="IPR036237">
    <property type="entry name" value="Xyl_isomerase-like_sf"/>
</dbReference>
<dbReference type="Gene3D" id="3.20.20.150">
    <property type="entry name" value="Divalent-metal-dependent TIM barrel enzymes"/>
    <property type="match status" value="1"/>
</dbReference>
<dbReference type="PANTHER" id="PTHR42194">
    <property type="entry name" value="UPF0276 PROTEIN HI_1600"/>
    <property type="match status" value="1"/>
</dbReference>
<dbReference type="EMBL" id="SLWX01000002">
    <property type="protein sequence ID" value="TCO77860.1"/>
    <property type="molecule type" value="Genomic_DNA"/>
</dbReference>
<sequence length="287" mass="32195">MKTSEAQTPALSGAGLGLRRALTGPLLSVDNDRPDFLEVAPENWIRAGGRCRRDLDALAERYSLASHGLSLSIGSPDPLDADLLDSLRQFIDRYNIRYYTEHLSYCSEAGHLYDLLPMPFCEEAVYYVAARIRQVQEHLGQRIGMENISYYADFGDGMSESDFISAVANEADCDILLDVNNVYVNSINHRYDPRAFIDSLPLSRVKYLHVAGHYDEDADLKIDTHGAAVIDPVWELLEYTYRMTGPLPTLLERDFNLPPLGELMQEVSRVRSAQSDARATVRMASSQ</sequence>
<dbReference type="NCBIfam" id="NF003818">
    <property type="entry name" value="PRK05409.1"/>
    <property type="match status" value="1"/>
</dbReference>
<comment type="caution">
    <text evidence="2">The sequence shown here is derived from an EMBL/GenBank/DDBJ whole genome shotgun (WGS) entry which is preliminary data.</text>
</comment>